<gene>
    <name evidence="1" type="ORF">FSP39_000283</name>
</gene>
<dbReference type="PANTHER" id="PTHR31751">
    <property type="entry name" value="SI:CH211-108C17.2-RELATED-RELATED"/>
    <property type="match status" value="1"/>
</dbReference>
<proteinExistence type="predicted"/>
<protein>
    <submittedName>
        <fullName evidence="1">Uncharacterized protein</fullName>
    </submittedName>
</protein>
<dbReference type="AlphaFoldDB" id="A0AA89C3W9"/>
<sequence>MSRFLNLHIPSKSSFHRMQTTYLVPAIDAMSENEEEEAGQEKTCKDLQQWNQDIVNHFWHCCKTANTYEEFLVCWNSCFCTTLYISVDTYLF</sequence>
<dbReference type="PANTHER" id="PTHR31751:SF7">
    <property type="entry name" value="THAP-TYPE DOMAIN-CONTAINING PROTEIN"/>
    <property type="match status" value="1"/>
</dbReference>
<dbReference type="Proteomes" id="UP001186944">
    <property type="component" value="Unassembled WGS sequence"/>
</dbReference>
<name>A0AA89C3W9_PINIB</name>
<keyword evidence="2" id="KW-1185">Reference proteome</keyword>
<accession>A0AA89C3W9</accession>
<reference evidence="1" key="1">
    <citation type="submission" date="2019-08" db="EMBL/GenBank/DDBJ databases">
        <title>The improved chromosome-level genome for the pearl oyster Pinctada fucata martensii using PacBio sequencing and Hi-C.</title>
        <authorList>
            <person name="Zheng Z."/>
        </authorList>
    </citation>
    <scope>NUCLEOTIDE SEQUENCE</scope>
    <source>
        <strain evidence="1">ZZ-2019</strain>
        <tissue evidence="1">Adductor muscle</tissue>
    </source>
</reference>
<comment type="caution">
    <text evidence="1">The sequence shown here is derived from an EMBL/GenBank/DDBJ whole genome shotgun (WGS) entry which is preliminary data.</text>
</comment>
<evidence type="ECO:0000313" key="1">
    <source>
        <dbReference type="EMBL" id="KAK3108054.1"/>
    </source>
</evidence>
<organism evidence="1 2">
    <name type="scientific">Pinctada imbricata</name>
    <name type="common">Atlantic pearl-oyster</name>
    <name type="synonym">Pinctada martensii</name>
    <dbReference type="NCBI Taxonomy" id="66713"/>
    <lineage>
        <taxon>Eukaryota</taxon>
        <taxon>Metazoa</taxon>
        <taxon>Spiralia</taxon>
        <taxon>Lophotrochozoa</taxon>
        <taxon>Mollusca</taxon>
        <taxon>Bivalvia</taxon>
        <taxon>Autobranchia</taxon>
        <taxon>Pteriomorphia</taxon>
        <taxon>Pterioida</taxon>
        <taxon>Pterioidea</taxon>
        <taxon>Pteriidae</taxon>
        <taxon>Pinctada</taxon>
    </lineage>
</organism>
<evidence type="ECO:0000313" key="2">
    <source>
        <dbReference type="Proteomes" id="UP001186944"/>
    </source>
</evidence>
<dbReference type="EMBL" id="VSWD01000001">
    <property type="protein sequence ID" value="KAK3108054.1"/>
    <property type="molecule type" value="Genomic_DNA"/>
</dbReference>